<accession>A0A3N0XIZ7</accession>
<proteinExistence type="predicted"/>
<reference evidence="1 2" key="1">
    <citation type="submission" date="2018-10" db="EMBL/GenBank/DDBJ databases">
        <title>Genome assembly for a Yunnan-Guizhou Plateau 3E fish, Anabarilius grahami (Regan), and its evolutionary and genetic applications.</title>
        <authorList>
            <person name="Jiang W."/>
        </authorList>
    </citation>
    <scope>NUCLEOTIDE SEQUENCE [LARGE SCALE GENOMIC DNA]</scope>
    <source>
        <strain evidence="1">AG-KIZ</strain>
        <tissue evidence="1">Muscle</tissue>
    </source>
</reference>
<evidence type="ECO:0000313" key="2">
    <source>
        <dbReference type="Proteomes" id="UP000281406"/>
    </source>
</evidence>
<dbReference type="Proteomes" id="UP000281406">
    <property type="component" value="Unassembled WGS sequence"/>
</dbReference>
<comment type="caution">
    <text evidence="1">The sequence shown here is derived from an EMBL/GenBank/DDBJ whole genome shotgun (WGS) entry which is preliminary data.</text>
</comment>
<name>A0A3N0XIZ7_ANAGA</name>
<evidence type="ECO:0000313" key="1">
    <source>
        <dbReference type="EMBL" id="ROI37122.1"/>
    </source>
</evidence>
<organism evidence="1 2">
    <name type="scientific">Anabarilius grahami</name>
    <name type="common">Kanglang fish</name>
    <name type="synonym">Barilius grahami</name>
    <dbReference type="NCBI Taxonomy" id="495550"/>
    <lineage>
        <taxon>Eukaryota</taxon>
        <taxon>Metazoa</taxon>
        <taxon>Chordata</taxon>
        <taxon>Craniata</taxon>
        <taxon>Vertebrata</taxon>
        <taxon>Euteleostomi</taxon>
        <taxon>Actinopterygii</taxon>
        <taxon>Neopterygii</taxon>
        <taxon>Teleostei</taxon>
        <taxon>Ostariophysi</taxon>
        <taxon>Cypriniformes</taxon>
        <taxon>Xenocyprididae</taxon>
        <taxon>Xenocypridinae</taxon>
        <taxon>Xenocypridinae incertae sedis</taxon>
        <taxon>Anabarilius</taxon>
    </lineage>
</organism>
<dbReference type="AlphaFoldDB" id="A0A3N0XIZ7"/>
<dbReference type="OrthoDB" id="8879391at2759"/>
<gene>
    <name evidence="1" type="ORF">DPX16_3060</name>
</gene>
<sequence>MLLKVDWTEQHNTLVAVVGGVSTHDWEEERVLQMDVKVENILKILMENFQPKPELLPKPNQYSSRVTVMKRLGVSMDESQ</sequence>
<dbReference type="EMBL" id="RJVU01072345">
    <property type="protein sequence ID" value="ROI37122.1"/>
    <property type="molecule type" value="Genomic_DNA"/>
</dbReference>
<protein>
    <submittedName>
        <fullName evidence="1">Uncharacterized protein</fullName>
    </submittedName>
</protein>
<keyword evidence="2" id="KW-1185">Reference proteome</keyword>